<keyword evidence="1" id="KW-1185">Reference proteome</keyword>
<gene>
    <name evidence="2" type="primary">LOC136082547</name>
</gene>
<sequence>MSCILRFINNANDKNKNTFKTSPITAEEMDNSKRLWIKFSQINLIDENNFKQLRKDLRLFVDNGIFRCRGRIENADLEYDTKFPIFIFYNCHFAKLLILHLHKLVKYNGVKETFNALRSQYWIPCCRLLAKSVIRIFTTCRRIEGKSYSYPPAQKVV</sequence>
<proteinExistence type="predicted"/>
<dbReference type="GeneID" id="136082547"/>
<dbReference type="PANTHER" id="PTHR47331:SF2">
    <property type="match status" value="1"/>
</dbReference>
<dbReference type="RefSeq" id="XP_065658030.1">
    <property type="nucleotide sequence ID" value="XM_065801958.1"/>
</dbReference>
<dbReference type="Proteomes" id="UP001652625">
    <property type="component" value="Chromosome 07"/>
</dbReference>
<accession>A0ABM4C8T4</accession>
<dbReference type="PANTHER" id="PTHR47331">
    <property type="entry name" value="PHD-TYPE DOMAIN-CONTAINING PROTEIN"/>
    <property type="match status" value="1"/>
</dbReference>
<organism evidence="1 2">
    <name type="scientific">Hydra vulgaris</name>
    <name type="common">Hydra</name>
    <name type="synonym">Hydra attenuata</name>
    <dbReference type="NCBI Taxonomy" id="6087"/>
    <lineage>
        <taxon>Eukaryota</taxon>
        <taxon>Metazoa</taxon>
        <taxon>Cnidaria</taxon>
        <taxon>Hydrozoa</taxon>
        <taxon>Hydroidolina</taxon>
        <taxon>Anthoathecata</taxon>
        <taxon>Aplanulata</taxon>
        <taxon>Hydridae</taxon>
        <taxon>Hydra</taxon>
    </lineage>
</organism>
<evidence type="ECO:0000313" key="2">
    <source>
        <dbReference type="RefSeq" id="XP_065658030.1"/>
    </source>
</evidence>
<name>A0ABM4C8T4_HYDVU</name>
<protein>
    <submittedName>
        <fullName evidence="2">Uncharacterized protein LOC136082547</fullName>
    </submittedName>
</protein>
<reference evidence="2" key="1">
    <citation type="submission" date="2025-08" db="UniProtKB">
        <authorList>
            <consortium name="RefSeq"/>
        </authorList>
    </citation>
    <scope>IDENTIFICATION</scope>
</reference>
<evidence type="ECO:0000313" key="1">
    <source>
        <dbReference type="Proteomes" id="UP001652625"/>
    </source>
</evidence>